<evidence type="ECO:0000256" key="7">
    <source>
        <dbReference type="ARBA" id="ARBA00022989"/>
    </source>
</evidence>
<keyword evidence="4 12" id="KW-0138">CF(0)</keyword>
<accession>E1NZ19</accession>
<evidence type="ECO:0000256" key="11">
    <source>
        <dbReference type="ARBA" id="ARBA00023310"/>
    </source>
</evidence>
<organism evidence="13">
    <name type="scientific">Hoplobatrachus tigerinus</name>
    <name type="common">Indian bullfrog</name>
    <name type="synonym">Rana tigerina</name>
    <dbReference type="NCBI Taxonomy" id="103373"/>
    <lineage>
        <taxon>Eukaryota</taxon>
        <taxon>Metazoa</taxon>
        <taxon>Chordata</taxon>
        <taxon>Craniata</taxon>
        <taxon>Vertebrata</taxon>
        <taxon>Euteleostomi</taxon>
        <taxon>Amphibia</taxon>
        <taxon>Batrachia</taxon>
        <taxon>Anura</taxon>
        <taxon>Neobatrachia</taxon>
        <taxon>Ranoidea</taxon>
        <taxon>Dicroglossidae</taxon>
        <taxon>Dicroglossinae</taxon>
        <taxon>Hoplobatrachus</taxon>
    </lineage>
</organism>
<dbReference type="GO" id="GO:0045259">
    <property type="term" value="C:proton-transporting ATP synthase complex"/>
    <property type="evidence" value="ECO:0007669"/>
    <property type="project" value="UniProtKB-KW"/>
</dbReference>
<keyword evidence="9 12" id="KW-0496">Mitochondrion</keyword>
<dbReference type="GO" id="GO:0031966">
    <property type="term" value="C:mitochondrial membrane"/>
    <property type="evidence" value="ECO:0007669"/>
    <property type="project" value="UniProtKB-SubCell"/>
</dbReference>
<evidence type="ECO:0000256" key="10">
    <source>
        <dbReference type="ARBA" id="ARBA00023136"/>
    </source>
</evidence>
<evidence type="ECO:0000256" key="2">
    <source>
        <dbReference type="ARBA" id="ARBA00008892"/>
    </source>
</evidence>
<dbReference type="EMBL" id="AP011543">
    <property type="protein sequence ID" value="BAJ21246.1"/>
    <property type="molecule type" value="Genomic_DNA"/>
</dbReference>
<dbReference type="PANTHER" id="PTHR39937:SF1">
    <property type="entry name" value="ATP SYNTHASE PROTEIN 8"/>
    <property type="match status" value="1"/>
</dbReference>
<evidence type="ECO:0000256" key="1">
    <source>
        <dbReference type="ARBA" id="ARBA00004304"/>
    </source>
</evidence>
<geneLocation type="mitochondrion" evidence="13"/>
<evidence type="ECO:0000313" key="13">
    <source>
        <dbReference type="EMBL" id="BAJ21246.1"/>
    </source>
</evidence>
<keyword evidence="6 12" id="KW-0375">Hydrogen ion transport</keyword>
<dbReference type="AlphaFoldDB" id="E1NZ19"/>
<name>E1NZ19_HOPTI</name>
<comment type="similarity">
    <text evidence="2 12">Belongs to the ATPase protein 8 family.</text>
</comment>
<dbReference type="GeneID" id="9829990"/>
<evidence type="ECO:0000256" key="8">
    <source>
        <dbReference type="ARBA" id="ARBA00023065"/>
    </source>
</evidence>
<evidence type="ECO:0000256" key="9">
    <source>
        <dbReference type="ARBA" id="ARBA00023128"/>
    </source>
</evidence>
<reference evidence="13" key="1">
    <citation type="journal article" date="2010" name="Genes Genet. Syst.">
        <title>Complete mitochondrial genomes and novel gene rearrangements in two dicroglossid frogs, Hoplobatrachus tigerinus and Euphlyctis hexadactylus, from Bangladesh.</title>
        <authorList>
            <person name="Alam M.S."/>
            <person name="Kurabayashi A."/>
            <person name="Hayashi Y."/>
            <person name="Sano N."/>
            <person name="Khan M.M.R."/>
            <person name="Fujii T."/>
            <person name="Sumida M."/>
        </authorList>
    </citation>
    <scope>NUCLEOTIDE SEQUENCE</scope>
    <source>
        <tissue evidence="13">Muscle</tissue>
    </source>
</reference>
<keyword evidence="11" id="KW-0066">ATP synthesis</keyword>
<dbReference type="PANTHER" id="PTHR39937">
    <property type="entry name" value="ATP SYNTHASE PROTEIN 8"/>
    <property type="match status" value="1"/>
</dbReference>
<dbReference type="GO" id="GO:0015078">
    <property type="term" value="F:proton transmembrane transporter activity"/>
    <property type="evidence" value="ECO:0007669"/>
    <property type="project" value="InterPro"/>
</dbReference>
<dbReference type="CTD" id="4509"/>
<evidence type="ECO:0000256" key="6">
    <source>
        <dbReference type="ARBA" id="ARBA00022781"/>
    </source>
</evidence>
<keyword evidence="7" id="KW-1133">Transmembrane helix</keyword>
<dbReference type="InterPro" id="IPR001421">
    <property type="entry name" value="ATP8_metazoa"/>
</dbReference>
<keyword evidence="8 12" id="KW-0406">Ion transport</keyword>
<keyword evidence="5 12" id="KW-0812">Transmembrane</keyword>
<protein>
    <recommendedName>
        <fullName evidence="12">ATP synthase complex subunit 8</fullName>
    </recommendedName>
</protein>
<comment type="subcellular location">
    <subcellularLocation>
        <location evidence="1 12">Mitochondrion membrane</location>
        <topology evidence="1 12">Single-pass membrane protein</topology>
    </subcellularLocation>
</comment>
<evidence type="ECO:0000256" key="5">
    <source>
        <dbReference type="ARBA" id="ARBA00022692"/>
    </source>
</evidence>
<gene>
    <name evidence="13" type="primary">ATP8</name>
</gene>
<proteinExistence type="inferred from homology"/>
<evidence type="ECO:0000256" key="3">
    <source>
        <dbReference type="ARBA" id="ARBA00022448"/>
    </source>
</evidence>
<keyword evidence="3 12" id="KW-0813">Transport</keyword>
<dbReference type="RefSeq" id="YP_003934278.1">
    <property type="nucleotide sequence ID" value="NC_014581.1"/>
</dbReference>
<evidence type="ECO:0000256" key="4">
    <source>
        <dbReference type="ARBA" id="ARBA00022547"/>
    </source>
</evidence>
<dbReference type="InterPro" id="IPR050635">
    <property type="entry name" value="ATPase_protein_8"/>
</dbReference>
<dbReference type="GO" id="GO:0015986">
    <property type="term" value="P:proton motive force-driven ATP synthesis"/>
    <property type="evidence" value="ECO:0007669"/>
    <property type="project" value="InterPro"/>
</dbReference>
<sequence>MPQLCTDPWYMILLCSWTVFLFLSPIKILSHQLLNDPTIHSHSSKTNAWHWTW</sequence>
<evidence type="ECO:0000256" key="12">
    <source>
        <dbReference type="RuleBase" id="RU003661"/>
    </source>
</evidence>
<keyword evidence="10" id="KW-0472">Membrane</keyword>
<dbReference type="Pfam" id="PF00895">
    <property type="entry name" value="ATP-synt_8"/>
    <property type="match status" value="1"/>
</dbReference>